<dbReference type="AlphaFoldDB" id="A0A9P9E5K6"/>
<dbReference type="OrthoDB" id="25826at2759"/>
<protein>
    <recommendedName>
        <fullName evidence="3">FMN hydroxy acid dehydrogenase domain-containing protein</fullName>
    </recommendedName>
</protein>
<proteinExistence type="predicted"/>
<dbReference type="EMBL" id="JAGMWT010000003">
    <property type="protein sequence ID" value="KAH7132330.1"/>
    <property type="molecule type" value="Genomic_DNA"/>
</dbReference>
<keyword evidence="5" id="KW-1185">Reference proteome</keyword>
<evidence type="ECO:0000313" key="4">
    <source>
        <dbReference type="EMBL" id="KAH7132330.1"/>
    </source>
</evidence>
<organism evidence="4 5">
    <name type="scientific">Dendryphion nanum</name>
    <dbReference type="NCBI Taxonomy" id="256645"/>
    <lineage>
        <taxon>Eukaryota</taxon>
        <taxon>Fungi</taxon>
        <taxon>Dikarya</taxon>
        <taxon>Ascomycota</taxon>
        <taxon>Pezizomycotina</taxon>
        <taxon>Dothideomycetes</taxon>
        <taxon>Pleosporomycetidae</taxon>
        <taxon>Pleosporales</taxon>
        <taxon>Torulaceae</taxon>
        <taxon>Dendryphion</taxon>
    </lineage>
</organism>
<name>A0A9P9E5K6_9PLEO</name>
<sequence>MADTTCEESALYVLSSASITSVEDVARANGDGQRWYQLFWLSRDHDEITISMLNRVKATGYTAVFVTLDTYILGWRPFDMDNGYNPFLGPGQVSVAIGFSDPVSKKKFKEKHGCVLSFQGLAIHGRYQVSAAALECTNCAEGNPDRGRCKPCCLGRGSSSLGMFPHIVDAVGGETTIFLDSGVTSGADIAKALALGAQCVLIGRPYLYRVVLDGCDGVVHILR</sequence>
<dbReference type="PANTHER" id="PTHR10578">
    <property type="entry name" value="S -2-HYDROXY-ACID OXIDASE-RELATED"/>
    <property type="match status" value="1"/>
</dbReference>
<comment type="caution">
    <text evidence="4">The sequence shown here is derived from an EMBL/GenBank/DDBJ whole genome shotgun (WGS) entry which is preliminary data.</text>
</comment>
<dbReference type="PANTHER" id="PTHR10578:SF143">
    <property type="entry name" value="FMN-DEPENDENT ALPHA-HYDROXY ACID DEHYDROGENASE PB1A11.03"/>
    <property type="match status" value="1"/>
</dbReference>
<gene>
    <name evidence="4" type="ORF">B0J11DRAFT_503502</name>
</gene>
<evidence type="ECO:0000313" key="5">
    <source>
        <dbReference type="Proteomes" id="UP000700596"/>
    </source>
</evidence>
<dbReference type="InterPro" id="IPR037396">
    <property type="entry name" value="FMN_HAD"/>
</dbReference>
<dbReference type="InterPro" id="IPR000262">
    <property type="entry name" value="FMN-dep_DH"/>
</dbReference>
<dbReference type="Proteomes" id="UP000700596">
    <property type="component" value="Unassembled WGS sequence"/>
</dbReference>
<feature type="domain" description="FMN hydroxy acid dehydrogenase" evidence="3">
    <location>
        <begin position="1"/>
        <end position="223"/>
    </location>
</feature>
<dbReference type="Gene3D" id="3.20.20.70">
    <property type="entry name" value="Aldolase class I"/>
    <property type="match status" value="2"/>
</dbReference>
<dbReference type="InterPro" id="IPR013785">
    <property type="entry name" value="Aldolase_TIM"/>
</dbReference>
<dbReference type="SUPFAM" id="SSF51395">
    <property type="entry name" value="FMN-linked oxidoreductases"/>
    <property type="match status" value="1"/>
</dbReference>
<dbReference type="PROSITE" id="PS51349">
    <property type="entry name" value="FMN_HYDROXY_ACID_DH_2"/>
    <property type="match status" value="1"/>
</dbReference>
<evidence type="ECO:0000259" key="3">
    <source>
        <dbReference type="PROSITE" id="PS51349"/>
    </source>
</evidence>
<reference evidence="4" key="1">
    <citation type="journal article" date="2021" name="Nat. Commun.">
        <title>Genetic determinants of endophytism in the Arabidopsis root mycobiome.</title>
        <authorList>
            <person name="Mesny F."/>
            <person name="Miyauchi S."/>
            <person name="Thiergart T."/>
            <person name="Pickel B."/>
            <person name="Atanasova L."/>
            <person name="Karlsson M."/>
            <person name="Huettel B."/>
            <person name="Barry K.W."/>
            <person name="Haridas S."/>
            <person name="Chen C."/>
            <person name="Bauer D."/>
            <person name="Andreopoulos W."/>
            <person name="Pangilinan J."/>
            <person name="LaButti K."/>
            <person name="Riley R."/>
            <person name="Lipzen A."/>
            <person name="Clum A."/>
            <person name="Drula E."/>
            <person name="Henrissat B."/>
            <person name="Kohler A."/>
            <person name="Grigoriev I.V."/>
            <person name="Martin F.M."/>
            <person name="Hacquard S."/>
        </authorList>
    </citation>
    <scope>NUCLEOTIDE SEQUENCE</scope>
    <source>
        <strain evidence="4">MPI-CAGE-CH-0243</strain>
    </source>
</reference>
<accession>A0A9P9E5K6</accession>
<dbReference type="GO" id="GO:0016491">
    <property type="term" value="F:oxidoreductase activity"/>
    <property type="evidence" value="ECO:0007669"/>
    <property type="project" value="UniProtKB-KW"/>
</dbReference>
<keyword evidence="2" id="KW-0560">Oxidoreductase</keyword>
<comment type="cofactor">
    <cofactor evidence="1">
        <name>FMN</name>
        <dbReference type="ChEBI" id="CHEBI:58210"/>
    </cofactor>
</comment>
<evidence type="ECO:0000256" key="2">
    <source>
        <dbReference type="ARBA" id="ARBA00023002"/>
    </source>
</evidence>
<evidence type="ECO:0000256" key="1">
    <source>
        <dbReference type="ARBA" id="ARBA00001917"/>
    </source>
</evidence>
<dbReference type="Pfam" id="PF01070">
    <property type="entry name" value="FMN_dh"/>
    <property type="match status" value="2"/>
</dbReference>